<dbReference type="EMBL" id="JAMKFB020000005">
    <property type="protein sequence ID" value="KAL0193451.1"/>
    <property type="molecule type" value="Genomic_DNA"/>
</dbReference>
<comment type="caution">
    <text evidence="1">The sequence shown here is derived from an EMBL/GenBank/DDBJ whole genome shotgun (WGS) entry which is preliminary data.</text>
</comment>
<keyword evidence="2" id="KW-1185">Reference proteome</keyword>
<protein>
    <recommendedName>
        <fullName evidence="3">Thy-1 membrane glycoprotein</fullName>
    </recommendedName>
</protein>
<sequence>VASAQSDLKLTACVNKEQNLEMFCKFTPVSDPKLTICYYKVKSVVVGSTDSTLSPDKTYQNRATVYIEENTCKLLLKGFSDDKPQNYTCYIKQSVEPLAITSLVDK</sequence>
<evidence type="ECO:0000313" key="2">
    <source>
        <dbReference type="Proteomes" id="UP001529510"/>
    </source>
</evidence>
<dbReference type="Gene3D" id="2.60.40.10">
    <property type="entry name" value="Immunoglobulins"/>
    <property type="match status" value="1"/>
</dbReference>
<organism evidence="1 2">
    <name type="scientific">Cirrhinus mrigala</name>
    <name type="common">Mrigala</name>
    <dbReference type="NCBI Taxonomy" id="683832"/>
    <lineage>
        <taxon>Eukaryota</taxon>
        <taxon>Metazoa</taxon>
        <taxon>Chordata</taxon>
        <taxon>Craniata</taxon>
        <taxon>Vertebrata</taxon>
        <taxon>Euteleostomi</taxon>
        <taxon>Actinopterygii</taxon>
        <taxon>Neopterygii</taxon>
        <taxon>Teleostei</taxon>
        <taxon>Ostariophysi</taxon>
        <taxon>Cypriniformes</taxon>
        <taxon>Cyprinidae</taxon>
        <taxon>Labeoninae</taxon>
        <taxon>Labeonini</taxon>
        <taxon>Cirrhinus</taxon>
    </lineage>
</organism>
<dbReference type="InterPro" id="IPR036179">
    <property type="entry name" value="Ig-like_dom_sf"/>
</dbReference>
<dbReference type="AlphaFoldDB" id="A0ABD0R4M0"/>
<gene>
    <name evidence="1" type="ORF">M9458_011747</name>
</gene>
<name>A0ABD0R4M0_CIRMR</name>
<evidence type="ECO:0008006" key="3">
    <source>
        <dbReference type="Google" id="ProtNLM"/>
    </source>
</evidence>
<feature type="non-terminal residue" evidence="1">
    <location>
        <position position="106"/>
    </location>
</feature>
<dbReference type="SUPFAM" id="SSF48726">
    <property type="entry name" value="Immunoglobulin"/>
    <property type="match status" value="1"/>
</dbReference>
<accession>A0ABD0R4M0</accession>
<feature type="non-terminal residue" evidence="1">
    <location>
        <position position="1"/>
    </location>
</feature>
<dbReference type="Proteomes" id="UP001529510">
    <property type="component" value="Unassembled WGS sequence"/>
</dbReference>
<evidence type="ECO:0000313" key="1">
    <source>
        <dbReference type="EMBL" id="KAL0193451.1"/>
    </source>
</evidence>
<dbReference type="InterPro" id="IPR013783">
    <property type="entry name" value="Ig-like_fold"/>
</dbReference>
<proteinExistence type="predicted"/>
<reference evidence="1 2" key="1">
    <citation type="submission" date="2024-05" db="EMBL/GenBank/DDBJ databases">
        <title>Genome sequencing and assembly of Indian major carp, Cirrhinus mrigala (Hamilton, 1822).</title>
        <authorList>
            <person name="Mohindra V."/>
            <person name="Chowdhury L.M."/>
            <person name="Lal K."/>
            <person name="Jena J.K."/>
        </authorList>
    </citation>
    <scope>NUCLEOTIDE SEQUENCE [LARGE SCALE GENOMIC DNA]</scope>
    <source>
        <strain evidence="1">CM1030</strain>
        <tissue evidence="1">Blood</tissue>
    </source>
</reference>